<organism evidence="2">
    <name type="scientific">marine sediment metagenome</name>
    <dbReference type="NCBI Taxonomy" id="412755"/>
    <lineage>
        <taxon>unclassified sequences</taxon>
        <taxon>metagenomes</taxon>
        <taxon>ecological metagenomes</taxon>
    </lineage>
</organism>
<sequence length="167" mass="19425">MKGNPYPILPVVGVQVYKQDVVVLRRGVSRPGVYPIRGEISFFSRRSRQRLAFIASNTDVQFTAMLTLTYPKVFPNNGDDVKRNLKAFREALRRKVPDVSMLWFLEFQRRGAPHVHIMLRGVRVWRPMQLWVSRTWYRIVSSGDPRHLAAGTRLERVRSPNGARNYC</sequence>
<dbReference type="EMBL" id="BARW01009089">
    <property type="protein sequence ID" value="GAI76059.1"/>
    <property type="molecule type" value="Genomic_DNA"/>
</dbReference>
<dbReference type="InterPro" id="IPR056906">
    <property type="entry name" value="ORF2/G2P_dom"/>
</dbReference>
<gene>
    <name evidence="2" type="ORF">S12H4_18412</name>
</gene>
<comment type="caution">
    <text evidence="2">The sequence shown here is derived from an EMBL/GenBank/DDBJ whole genome shotgun (WGS) entry which is preliminary data.</text>
</comment>
<dbReference type="AlphaFoldDB" id="X1T7U3"/>
<evidence type="ECO:0000259" key="1">
    <source>
        <dbReference type="Pfam" id="PF23343"/>
    </source>
</evidence>
<name>X1T7U3_9ZZZZ</name>
<feature type="domain" description="Replication-associated protein ORF2/G2P" evidence="1">
    <location>
        <begin position="64"/>
        <end position="136"/>
    </location>
</feature>
<reference evidence="2" key="1">
    <citation type="journal article" date="2014" name="Front. Microbiol.">
        <title>High frequency of phylogenetically diverse reductive dehalogenase-homologous genes in deep subseafloor sedimentary metagenomes.</title>
        <authorList>
            <person name="Kawai M."/>
            <person name="Futagami T."/>
            <person name="Toyoda A."/>
            <person name="Takaki Y."/>
            <person name="Nishi S."/>
            <person name="Hori S."/>
            <person name="Arai W."/>
            <person name="Tsubouchi T."/>
            <person name="Morono Y."/>
            <person name="Uchiyama I."/>
            <person name="Ito T."/>
            <person name="Fujiyama A."/>
            <person name="Inagaki F."/>
            <person name="Takami H."/>
        </authorList>
    </citation>
    <scope>NUCLEOTIDE SEQUENCE</scope>
    <source>
        <strain evidence="2">Expedition CK06-06</strain>
    </source>
</reference>
<feature type="non-terminal residue" evidence="2">
    <location>
        <position position="167"/>
    </location>
</feature>
<proteinExistence type="predicted"/>
<protein>
    <recommendedName>
        <fullName evidence="1">Replication-associated protein ORF2/G2P domain-containing protein</fullName>
    </recommendedName>
</protein>
<dbReference type="Pfam" id="PF23343">
    <property type="entry name" value="REP_ORF2-G2P"/>
    <property type="match status" value="1"/>
</dbReference>
<accession>X1T7U3</accession>
<evidence type="ECO:0000313" key="2">
    <source>
        <dbReference type="EMBL" id="GAI76059.1"/>
    </source>
</evidence>